<proteinExistence type="predicted"/>
<organism evidence="4 5">
    <name type="scientific">Lentinula aciculospora</name>
    <dbReference type="NCBI Taxonomy" id="153920"/>
    <lineage>
        <taxon>Eukaryota</taxon>
        <taxon>Fungi</taxon>
        <taxon>Dikarya</taxon>
        <taxon>Basidiomycota</taxon>
        <taxon>Agaricomycotina</taxon>
        <taxon>Agaricomycetes</taxon>
        <taxon>Agaricomycetidae</taxon>
        <taxon>Agaricales</taxon>
        <taxon>Marasmiineae</taxon>
        <taxon>Omphalotaceae</taxon>
        <taxon>Lentinula</taxon>
    </lineage>
</organism>
<keyword evidence="1" id="KW-0175">Coiled coil</keyword>
<feature type="domain" description="BAG" evidence="3">
    <location>
        <begin position="456"/>
        <end position="496"/>
    </location>
</feature>
<feature type="compositionally biased region" description="Low complexity" evidence="2">
    <location>
        <begin position="409"/>
        <end position="421"/>
    </location>
</feature>
<feature type="compositionally biased region" description="Polar residues" evidence="2">
    <location>
        <begin position="208"/>
        <end position="218"/>
    </location>
</feature>
<dbReference type="OrthoDB" id="333905at2759"/>
<dbReference type="Proteomes" id="UP001150266">
    <property type="component" value="Unassembled WGS sequence"/>
</dbReference>
<dbReference type="PROSITE" id="PS51035">
    <property type="entry name" value="BAG"/>
    <property type="match status" value="1"/>
</dbReference>
<feature type="compositionally biased region" description="Acidic residues" evidence="2">
    <location>
        <begin position="763"/>
        <end position="776"/>
    </location>
</feature>
<keyword evidence="5" id="KW-1185">Reference proteome</keyword>
<accession>A0A9W9AL92</accession>
<dbReference type="AlphaFoldDB" id="A0A9W9AL92"/>
<feature type="compositionally biased region" description="Basic and acidic residues" evidence="2">
    <location>
        <begin position="363"/>
        <end position="381"/>
    </location>
</feature>
<dbReference type="InterPro" id="IPR003103">
    <property type="entry name" value="BAG_domain"/>
</dbReference>
<feature type="compositionally biased region" description="Polar residues" evidence="2">
    <location>
        <begin position="314"/>
        <end position="333"/>
    </location>
</feature>
<dbReference type="EMBL" id="JAOTPV010000003">
    <property type="protein sequence ID" value="KAJ4485542.1"/>
    <property type="molecule type" value="Genomic_DNA"/>
</dbReference>
<evidence type="ECO:0000259" key="3">
    <source>
        <dbReference type="PROSITE" id="PS51035"/>
    </source>
</evidence>
<dbReference type="GO" id="GO:0051087">
    <property type="term" value="F:protein-folding chaperone binding"/>
    <property type="evidence" value="ECO:0007669"/>
    <property type="project" value="InterPro"/>
</dbReference>
<feature type="compositionally biased region" description="Low complexity" evidence="2">
    <location>
        <begin position="537"/>
        <end position="559"/>
    </location>
</feature>
<sequence length="776" mass="86811">MYRLHPSYISSLPTDLGYSRPQYSRQRYLSPFTEQRRVIEAQHEEEDLLRRLEEIQLQKQQDRFLRRSPYEEYSPYHSSYPEYEELERAAALRRRQRELECLRREEQEEERLLALKRREEILKLQRLHRLREEEEARLAAIRREAERAEAARQIGAKKLLPCFPQGSSDDQLRHLFGHQTVHRPSSNVDSEPQTLEQLFPDFVKQLNNKQSERTSTPKPAQEEHKKRTPSPAAREGVPSPQTLEEVLRLMFNPQPQVSSPEPEKKISPSSESVVQVFHFYLPYNGGTILTAALQEKPKAIEVEERSASIPDSRPVSSLSLKEQLESRLNNDQSNEIKDTIQAILASLSHAQPPSTTASASSSKGKEKAVKPEHSSKFTAGDAHKAIESIRGIEASLIAIQDEFEFPSEVDFSPSPSRSSSPVRDDVSFASESDTPTLRKLAYTSRNHPIRSYEQALSKLLVQLDEIESHGNADVRLSRKAVVARVEDALEELEQKVEARWNKWNKNHHVEREEAVEKVHENTEGPSQERQVAPAQDVAATVPPEAAPAETPSDLVTEPASPSPPSAVPSTAVDEAEVASQLPSYAEVVRHNMPHSSVLPELSSTLEVDTSPALEVAENITTTSDTEVKEHTEAEPVVHYDAEAFIVEQTEDNVTGTDVQAMSSFTEPEIPTASYPPTSIALEETSSPNPPVISTSSTSSLATLRPSNTQTISDEDLSTSNKESPVSEEGHSSLGEGYEAEIVDTFLLPNNIVSDHAPKQSERDLEDVGSDWSEVEA</sequence>
<feature type="region of interest" description="Disordered" evidence="2">
    <location>
        <begin position="516"/>
        <end position="569"/>
    </location>
</feature>
<feature type="region of interest" description="Disordered" evidence="2">
    <location>
        <begin position="303"/>
        <end position="333"/>
    </location>
</feature>
<feature type="coiled-coil region" evidence="1">
    <location>
        <begin position="89"/>
        <end position="151"/>
    </location>
</feature>
<feature type="compositionally biased region" description="Low complexity" evidence="2">
    <location>
        <begin position="691"/>
        <end position="706"/>
    </location>
</feature>
<gene>
    <name evidence="4" type="ORF">J3R30DRAFT_3440314</name>
</gene>
<feature type="compositionally biased region" description="Low complexity" evidence="2">
    <location>
        <begin position="352"/>
        <end position="362"/>
    </location>
</feature>
<feature type="region of interest" description="Disordered" evidence="2">
    <location>
        <begin position="753"/>
        <end position="776"/>
    </location>
</feature>
<name>A0A9W9AL92_9AGAR</name>
<protein>
    <recommendedName>
        <fullName evidence="3">BAG domain-containing protein</fullName>
    </recommendedName>
</protein>
<feature type="region of interest" description="Disordered" evidence="2">
    <location>
        <begin position="208"/>
        <end position="238"/>
    </location>
</feature>
<feature type="compositionally biased region" description="Polar residues" evidence="2">
    <location>
        <begin position="707"/>
        <end position="723"/>
    </location>
</feature>
<dbReference type="Pfam" id="PF02179">
    <property type="entry name" value="BAG"/>
    <property type="match status" value="1"/>
</dbReference>
<feature type="region of interest" description="Disordered" evidence="2">
    <location>
        <begin position="349"/>
        <end position="381"/>
    </location>
</feature>
<feature type="region of interest" description="Disordered" evidence="2">
    <location>
        <begin position="664"/>
        <end position="737"/>
    </location>
</feature>
<feature type="region of interest" description="Disordered" evidence="2">
    <location>
        <begin position="408"/>
        <end position="430"/>
    </location>
</feature>
<evidence type="ECO:0000313" key="4">
    <source>
        <dbReference type="EMBL" id="KAJ4485542.1"/>
    </source>
</evidence>
<comment type="caution">
    <text evidence="4">The sequence shown here is derived from an EMBL/GenBank/DDBJ whole genome shotgun (WGS) entry which is preliminary data.</text>
</comment>
<dbReference type="Gene3D" id="1.20.58.120">
    <property type="entry name" value="BAG domain"/>
    <property type="match status" value="1"/>
</dbReference>
<evidence type="ECO:0000256" key="2">
    <source>
        <dbReference type="SAM" id="MobiDB-lite"/>
    </source>
</evidence>
<evidence type="ECO:0000313" key="5">
    <source>
        <dbReference type="Proteomes" id="UP001150266"/>
    </source>
</evidence>
<reference evidence="4" key="1">
    <citation type="submission" date="2022-08" db="EMBL/GenBank/DDBJ databases">
        <title>A Global Phylogenomic Analysis of the Shiitake Genus Lentinula.</title>
        <authorList>
            <consortium name="DOE Joint Genome Institute"/>
            <person name="Sierra-Patev S."/>
            <person name="Min B."/>
            <person name="Naranjo-Ortiz M."/>
            <person name="Looney B."/>
            <person name="Konkel Z."/>
            <person name="Slot J.C."/>
            <person name="Sakamoto Y."/>
            <person name="Steenwyk J.L."/>
            <person name="Rokas A."/>
            <person name="Carro J."/>
            <person name="Camarero S."/>
            <person name="Ferreira P."/>
            <person name="Molpeceres G."/>
            <person name="Ruiz-Duenas F.J."/>
            <person name="Serrano A."/>
            <person name="Henrissat B."/>
            <person name="Drula E."/>
            <person name="Hughes K.W."/>
            <person name="Mata J.L."/>
            <person name="Ishikawa N.K."/>
            <person name="Vargas-Isla R."/>
            <person name="Ushijima S."/>
            <person name="Smith C.A."/>
            <person name="Ahrendt S."/>
            <person name="Andreopoulos W."/>
            <person name="He G."/>
            <person name="Labutti K."/>
            <person name="Lipzen A."/>
            <person name="Ng V."/>
            <person name="Riley R."/>
            <person name="Sandor L."/>
            <person name="Barry K."/>
            <person name="Martinez A.T."/>
            <person name="Xiao Y."/>
            <person name="Gibbons J.G."/>
            <person name="Terashima K."/>
            <person name="Grigoriev I.V."/>
            <person name="Hibbett D.S."/>
        </authorList>
    </citation>
    <scope>NUCLEOTIDE SEQUENCE</scope>
    <source>
        <strain evidence="4">JLM2183</strain>
    </source>
</reference>
<evidence type="ECO:0000256" key="1">
    <source>
        <dbReference type="SAM" id="Coils"/>
    </source>
</evidence>
<dbReference type="InterPro" id="IPR036533">
    <property type="entry name" value="BAG_dom_sf"/>
</dbReference>
<dbReference type="SUPFAM" id="SSF63491">
    <property type="entry name" value="BAG domain"/>
    <property type="match status" value="1"/>
</dbReference>